<keyword evidence="4" id="KW-0460">Magnesium</keyword>
<proteinExistence type="inferred from homology"/>
<evidence type="ECO:0000256" key="3">
    <source>
        <dbReference type="ARBA" id="ARBA00022723"/>
    </source>
</evidence>
<dbReference type="Gene3D" id="1.10.600.10">
    <property type="entry name" value="Farnesyl Diphosphate Synthase"/>
    <property type="match status" value="1"/>
</dbReference>
<evidence type="ECO:0000256" key="6">
    <source>
        <dbReference type="RuleBase" id="RU004466"/>
    </source>
</evidence>
<reference evidence="7 8" key="1">
    <citation type="journal article" date="2024" name="Insects">
        <title>An Improved Chromosome-Level Genome Assembly of the Firefly Pyrocoelia pectoralis.</title>
        <authorList>
            <person name="Fu X."/>
            <person name="Meyer-Rochow V.B."/>
            <person name="Ballantyne L."/>
            <person name="Zhu X."/>
        </authorList>
    </citation>
    <scope>NUCLEOTIDE SEQUENCE [LARGE SCALE GENOMIC DNA]</scope>
    <source>
        <strain evidence="7">XCY_ONT2</strain>
    </source>
</reference>
<dbReference type="GO" id="GO:0004337">
    <property type="term" value="F:(2E,6E)-farnesyl diphosphate synthase activity"/>
    <property type="evidence" value="ECO:0007669"/>
    <property type="project" value="TreeGrafter"/>
</dbReference>
<evidence type="ECO:0000256" key="2">
    <source>
        <dbReference type="ARBA" id="ARBA00022679"/>
    </source>
</evidence>
<evidence type="ECO:0000313" key="8">
    <source>
        <dbReference type="Proteomes" id="UP001329430"/>
    </source>
</evidence>
<evidence type="ECO:0000256" key="1">
    <source>
        <dbReference type="ARBA" id="ARBA00001946"/>
    </source>
</evidence>
<dbReference type="AlphaFoldDB" id="A0AAN7V5G9"/>
<comment type="caution">
    <text evidence="7">The sequence shown here is derived from an EMBL/GenBank/DDBJ whole genome shotgun (WGS) entry which is preliminary data.</text>
</comment>
<dbReference type="SUPFAM" id="SSF48576">
    <property type="entry name" value="Terpenoid synthases"/>
    <property type="match status" value="1"/>
</dbReference>
<dbReference type="GO" id="GO:0004161">
    <property type="term" value="F:dimethylallyltranstransferase activity"/>
    <property type="evidence" value="ECO:0007669"/>
    <property type="project" value="TreeGrafter"/>
</dbReference>
<dbReference type="Proteomes" id="UP001329430">
    <property type="component" value="Chromosome 8"/>
</dbReference>
<gene>
    <name evidence="7" type="ORF">RI129_011020</name>
</gene>
<dbReference type="GO" id="GO:0005737">
    <property type="term" value="C:cytoplasm"/>
    <property type="evidence" value="ECO:0007669"/>
    <property type="project" value="TreeGrafter"/>
</dbReference>
<protein>
    <recommendedName>
        <fullName evidence="9">Farnesyl pyrophosphate synthase</fullName>
    </recommendedName>
</protein>
<evidence type="ECO:0000256" key="5">
    <source>
        <dbReference type="ARBA" id="ARBA00033740"/>
    </source>
</evidence>
<dbReference type="PANTHER" id="PTHR11525">
    <property type="entry name" value="FARNESYL-PYROPHOSPHATE SYNTHETASE"/>
    <property type="match status" value="1"/>
</dbReference>
<dbReference type="GO" id="GO:0046872">
    <property type="term" value="F:metal ion binding"/>
    <property type="evidence" value="ECO:0007669"/>
    <property type="project" value="UniProtKB-KW"/>
</dbReference>
<evidence type="ECO:0008006" key="9">
    <source>
        <dbReference type="Google" id="ProtNLM"/>
    </source>
</evidence>
<dbReference type="GO" id="GO:0045337">
    <property type="term" value="P:farnesyl diphosphate biosynthetic process"/>
    <property type="evidence" value="ECO:0007669"/>
    <property type="project" value="TreeGrafter"/>
</dbReference>
<evidence type="ECO:0000256" key="4">
    <source>
        <dbReference type="ARBA" id="ARBA00022842"/>
    </source>
</evidence>
<keyword evidence="8" id="KW-1185">Reference proteome</keyword>
<dbReference type="InterPro" id="IPR039702">
    <property type="entry name" value="FPS1-like"/>
</dbReference>
<evidence type="ECO:0000313" key="7">
    <source>
        <dbReference type="EMBL" id="KAK5640209.1"/>
    </source>
</evidence>
<dbReference type="InterPro" id="IPR000092">
    <property type="entry name" value="Polyprenyl_synt"/>
</dbReference>
<name>A0AAN7V5G9_9COLE</name>
<organism evidence="7 8">
    <name type="scientific">Pyrocoelia pectoralis</name>
    <dbReference type="NCBI Taxonomy" id="417401"/>
    <lineage>
        <taxon>Eukaryota</taxon>
        <taxon>Metazoa</taxon>
        <taxon>Ecdysozoa</taxon>
        <taxon>Arthropoda</taxon>
        <taxon>Hexapoda</taxon>
        <taxon>Insecta</taxon>
        <taxon>Pterygota</taxon>
        <taxon>Neoptera</taxon>
        <taxon>Endopterygota</taxon>
        <taxon>Coleoptera</taxon>
        <taxon>Polyphaga</taxon>
        <taxon>Elateriformia</taxon>
        <taxon>Elateroidea</taxon>
        <taxon>Lampyridae</taxon>
        <taxon>Lampyrinae</taxon>
        <taxon>Pyrocoelia</taxon>
    </lineage>
</organism>
<dbReference type="GO" id="GO:0042811">
    <property type="term" value="P:pheromone biosynthetic process"/>
    <property type="evidence" value="ECO:0007669"/>
    <property type="project" value="UniProtKB-ARBA"/>
</dbReference>
<dbReference type="CDD" id="cd00867">
    <property type="entry name" value="Trans_IPPS"/>
    <property type="match status" value="1"/>
</dbReference>
<keyword evidence="2 6" id="KW-0808">Transferase</keyword>
<comment type="pathway">
    <text evidence="5">Pheromone biosynthesis.</text>
</comment>
<dbReference type="InterPro" id="IPR008949">
    <property type="entry name" value="Isoprenoid_synthase_dom_sf"/>
</dbReference>
<dbReference type="EMBL" id="JAVRBK010000008">
    <property type="protein sequence ID" value="KAK5640209.1"/>
    <property type="molecule type" value="Genomic_DNA"/>
</dbReference>
<comment type="cofactor">
    <cofactor evidence="1">
        <name>Mg(2+)</name>
        <dbReference type="ChEBI" id="CHEBI:18420"/>
    </cofactor>
</comment>
<accession>A0AAN7V5G9</accession>
<dbReference type="Pfam" id="PF00348">
    <property type="entry name" value="polyprenyl_synt"/>
    <property type="match status" value="1"/>
</dbReference>
<dbReference type="PANTHER" id="PTHR11525:SF0">
    <property type="entry name" value="FARNESYL PYROPHOSPHATE SYNTHASE"/>
    <property type="match status" value="1"/>
</dbReference>
<keyword evidence="3" id="KW-0479">Metal-binding</keyword>
<sequence length="386" mass="44962">MLYSMNLLSVMYSVNRFMVIARCSRQLIIRAEYSNVRKFHQNVRDPSFKELYPEVIHDLRVDHGLIAEVNSHLEEILRHNVLCRNFYAVLPVLTVYRLVSPKEHQTSDNLRLANILDWCTEIATGAYSMSDDMLDGSETRWNQKCWYRTDMGKAAVNDIQLMQIAVYKLLHANFIDKPYYNNLTHLFTNAFYNSYVGEMFDNNTNRMFQKNRDISAFTMSKFRVCADYKINHFGYTCPVYAAMMLADVPPKKLTQCIDRVLQGLSYLVQIQNDTMDCYGDTVKYGKECTDIREGKLTWVIVKALEDANKKQTEILATNYGKDDDKCIKTVQNVYDELRILDKYKVHNQEVIDDVQNNINSIPDEAIRKVLQLCLDTHVGIDRLILE</sequence>
<comment type="similarity">
    <text evidence="6">Belongs to the FPP/GGPP synthase family.</text>
</comment>